<proteinExistence type="predicted"/>
<dbReference type="Proteomes" id="UP001500635">
    <property type="component" value="Unassembled WGS sequence"/>
</dbReference>
<dbReference type="Pfam" id="PF06993">
    <property type="entry name" value="DUF1304"/>
    <property type="match status" value="1"/>
</dbReference>
<evidence type="ECO:0000256" key="1">
    <source>
        <dbReference type="SAM" id="Phobius"/>
    </source>
</evidence>
<comment type="caution">
    <text evidence="2">The sequence shown here is derived from an EMBL/GenBank/DDBJ whole genome shotgun (WGS) entry which is preliminary data.</text>
</comment>
<dbReference type="PANTHER" id="PTHR38446">
    <property type="entry name" value="BLL0914 PROTEIN"/>
    <property type="match status" value="1"/>
</dbReference>
<keyword evidence="1" id="KW-0472">Membrane</keyword>
<gene>
    <name evidence="2" type="ORF">GCM10023147_19680</name>
</gene>
<keyword evidence="1" id="KW-0812">Transmembrane</keyword>
<dbReference type="EMBL" id="BAABFR010000024">
    <property type="protein sequence ID" value="GAA4391071.1"/>
    <property type="molecule type" value="Genomic_DNA"/>
</dbReference>
<dbReference type="InterPro" id="IPR009732">
    <property type="entry name" value="DUF1304"/>
</dbReference>
<name>A0ABP8JHQ8_9ACTN</name>
<feature type="transmembrane region" description="Helical" evidence="1">
    <location>
        <begin position="58"/>
        <end position="77"/>
    </location>
</feature>
<keyword evidence="1" id="KW-1133">Transmembrane helix</keyword>
<evidence type="ECO:0000313" key="3">
    <source>
        <dbReference type="Proteomes" id="UP001500635"/>
    </source>
</evidence>
<protein>
    <submittedName>
        <fullName evidence="2">DUF1304 domain-containing protein</fullName>
    </submittedName>
</protein>
<accession>A0ABP8JHQ8</accession>
<organism evidence="2 3">
    <name type="scientific">Tsukamurella soli</name>
    <dbReference type="NCBI Taxonomy" id="644556"/>
    <lineage>
        <taxon>Bacteria</taxon>
        <taxon>Bacillati</taxon>
        <taxon>Actinomycetota</taxon>
        <taxon>Actinomycetes</taxon>
        <taxon>Mycobacteriales</taxon>
        <taxon>Tsukamurellaceae</taxon>
        <taxon>Tsukamurella</taxon>
    </lineage>
</organism>
<dbReference type="PANTHER" id="PTHR38446:SF1">
    <property type="entry name" value="BLL0914 PROTEIN"/>
    <property type="match status" value="1"/>
</dbReference>
<feature type="transmembrane region" description="Helical" evidence="1">
    <location>
        <begin position="111"/>
        <end position="129"/>
    </location>
</feature>
<sequence length="130" mass="13340">MTHMIIVGLVFAAVAAVIHCYIFYMESIAWTSARVRATFGTTLDEAETTKPLALNQGFYNLFLAISIAVGIVVAAAGDRAVGATLVFAGAGSVVAAGLVLLLSDRSKARPALIQLVPPLIGVVALAVGVA</sequence>
<feature type="transmembrane region" description="Helical" evidence="1">
    <location>
        <begin position="6"/>
        <end position="24"/>
    </location>
</feature>
<feature type="transmembrane region" description="Helical" evidence="1">
    <location>
        <begin position="83"/>
        <end position="102"/>
    </location>
</feature>
<reference evidence="3" key="1">
    <citation type="journal article" date="2019" name="Int. J. Syst. Evol. Microbiol.">
        <title>The Global Catalogue of Microorganisms (GCM) 10K type strain sequencing project: providing services to taxonomists for standard genome sequencing and annotation.</title>
        <authorList>
            <consortium name="The Broad Institute Genomics Platform"/>
            <consortium name="The Broad Institute Genome Sequencing Center for Infectious Disease"/>
            <person name="Wu L."/>
            <person name="Ma J."/>
        </authorList>
    </citation>
    <scope>NUCLEOTIDE SEQUENCE [LARGE SCALE GENOMIC DNA]</scope>
    <source>
        <strain evidence="3">JCM 17688</strain>
    </source>
</reference>
<evidence type="ECO:0000313" key="2">
    <source>
        <dbReference type="EMBL" id="GAA4391071.1"/>
    </source>
</evidence>
<keyword evidence="3" id="KW-1185">Reference proteome</keyword>